<dbReference type="Proteomes" id="UP000285266">
    <property type="component" value="Unassembled WGS sequence"/>
</dbReference>
<evidence type="ECO:0000313" key="2">
    <source>
        <dbReference type="EMBL" id="ROT86750.1"/>
    </source>
</evidence>
<dbReference type="PANTHER" id="PTHR12110:SF21">
    <property type="entry name" value="XYLOSE ISOMERASE-LIKE TIM BARREL DOMAIN-CONTAINING PROTEIN"/>
    <property type="match status" value="1"/>
</dbReference>
<sequence length="275" mass="30417">MRIGVGTTLDHATPGQWADDLAAMGCTAAVSPFDATTSAALRRDYLREARSHDLSIGEVGVWRNVMSPDPTERRQWVRYAKDQLALADDIGARCCVNISGNAGPGGWDQYSPENYADGTYERIVETTQDIIDAVDPRQTVYTIECMPWMVPDSPHGYLQLIKDVDRTAFATHLDYTNMIHGIDRWRALPAFIDECFDLLAAHIVSVHIKDIRLHSGLPTSITEVQPGSGSVDFDAVLRRIAELDDATTVFVEHLPDLASYEKAMAFVLDIAGRLP</sequence>
<dbReference type="InterPro" id="IPR036237">
    <property type="entry name" value="Xyl_isomerase-like_sf"/>
</dbReference>
<name>A0A423UDH9_9BIFI</name>
<evidence type="ECO:0000313" key="3">
    <source>
        <dbReference type="Proteomes" id="UP000285266"/>
    </source>
</evidence>
<reference evidence="2 3" key="1">
    <citation type="submission" date="2018-07" db="EMBL/GenBank/DDBJ databases">
        <title>The role of parmesan cheese in vectoring bovine microbiota.</title>
        <authorList>
            <person name="Lugli G.A."/>
            <person name="Milani C."/>
        </authorList>
    </citation>
    <scope>NUCLEOTIDE SEQUENCE [LARGE SCALE GENOMIC DNA]</scope>
    <source>
        <strain evidence="2 3">BMONG18</strain>
    </source>
</reference>
<feature type="domain" description="Xylose isomerase-like TIM barrel" evidence="1">
    <location>
        <begin position="21"/>
        <end position="267"/>
    </location>
</feature>
<organism evidence="2 3">
    <name type="scientific">Bifidobacterium mongoliense</name>
    <dbReference type="NCBI Taxonomy" id="518643"/>
    <lineage>
        <taxon>Bacteria</taxon>
        <taxon>Bacillati</taxon>
        <taxon>Actinomycetota</taxon>
        <taxon>Actinomycetes</taxon>
        <taxon>Bifidobacteriales</taxon>
        <taxon>Bifidobacteriaceae</taxon>
        <taxon>Bifidobacterium</taxon>
    </lineage>
</organism>
<dbReference type="AlphaFoldDB" id="A0A423UDH9"/>
<dbReference type="SUPFAM" id="SSF51658">
    <property type="entry name" value="Xylose isomerase-like"/>
    <property type="match status" value="1"/>
</dbReference>
<proteinExistence type="predicted"/>
<dbReference type="GO" id="GO:0016853">
    <property type="term" value="F:isomerase activity"/>
    <property type="evidence" value="ECO:0007669"/>
    <property type="project" value="UniProtKB-KW"/>
</dbReference>
<gene>
    <name evidence="2" type="ORF">BMONG18_1040</name>
</gene>
<dbReference type="InterPro" id="IPR050312">
    <property type="entry name" value="IolE/XylAMocC-like"/>
</dbReference>
<dbReference type="InterPro" id="IPR013022">
    <property type="entry name" value="Xyl_isomerase-like_TIM-brl"/>
</dbReference>
<dbReference type="Gene3D" id="3.20.20.150">
    <property type="entry name" value="Divalent-metal-dependent TIM barrel enzymes"/>
    <property type="match status" value="1"/>
</dbReference>
<keyword evidence="2" id="KW-0413">Isomerase</keyword>
<dbReference type="EMBL" id="QRAJ01000005">
    <property type="protein sequence ID" value="ROT86750.1"/>
    <property type="molecule type" value="Genomic_DNA"/>
</dbReference>
<evidence type="ECO:0000259" key="1">
    <source>
        <dbReference type="Pfam" id="PF01261"/>
    </source>
</evidence>
<dbReference type="Pfam" id="PF01261">
    <property type="entry name" value="AP_endonuc_2"/>
    <property type="match status" value="1"/>
</dbReference>
<dbReference type="RefSeq" id="WP_184937055.1">
    <property type="nucleotide sequence ID" value="NZ_QRAJ01000005.1"/>
</dbReference>
<protein>
    <submittedName>
        <fullName evidence="2">Xylose isomerase</fullName>
    </submittedName>
</protein>
<accession>A0A423UDH9</accession>
<comment type="caution">
    <text evidence="2">The sequence shown here is derived from an EMBL/GenBank/DDBJ whole genome shotgun (WGS) entry which is preliminary data.</text>
</comment>
<dbReference type="PANTHER" id="PTHR12110">
    <property type="entry name" value="HYDROXYPYRUVATE ISOMERASE"/>
    <property type="match status" value="1"/>
</dbReference>